<dbReference type="EMBL" id="JAEDAK010000021">
    <property type="protein sequence ID" value="MBH9579322.1"/>
    <property type="molecule type" value="Genomic_DNA"/>
</dbReference>
<dbReference type="Proteomes" id="UP000613266">
    <property type="component" value="Unassembled WGS sequence"/>
</dbReference>
<dbReference type="Pfam" id="PF08974">
    <property type="entry name" value="DUF1877"/>
    <property type="match status" value="1"/>
</dbReference>
<dbReference type="RefSeq" id="WP_198113154.1">
    <property type="nucleotide sequence ID" value="NZ_JAEDAK010000021.1"/>
</dbReference>
<dbReference type="InterPro" id="IPR035944">
    <property type="entry name" value="YfbM-like_sf"/>
</dbReference>
<name>A0A931JAC6_9BURK</name>
<dbReference type="AlphaFoldDB" id="A0A931JAC6"/>
<sequence>MGMVGCFAALPAAQLAQLQSGERSIEDFLYPDDGDGEPEHSIDVDKAWHGLHYLLTGTAWGGDAPLCLAVLGGEEFGPDVGYGPARALTATQVASVAAALAGLPADKLASRYQPADMAKLEIYPDVIWVRDGAEALDYLLENYQQLVEFYRDAAARGDAVIQWLS</sequence>
<evidence type="ECO:0000313" key="1">
    <source>
        <dbReference type="EMBL" id="MBH9579322.1"/>
    </source>
</evidence>
<keyword evidence="2" id="KW-1185">Reference proteome</keyword>
<dbReference type="SUPFAM" id="SSF111069">
    <property type="entry name" value="Hypothetical protein yfbM"/>
    <property type="match status" value="1"/>
</dbReference>
<proteinExistence type="predicted"/>
<dbReference type="Gene3D" id="3.40.1760.10">
    <property type="entry name" value="YfbM-like super family"/>
    <property type="match status" value="1"/>
</dbReference>
<comment type="caution">
    <text evidence="1">The sequence shown here is derived from an EMBL/GenBank/DDBJ whole genome shotgun (WGS) entry which is preliminary data.</text>
</comment>
<organism evidence="1 2">
    <name type="scientific">Inhella proteolytica</name>
    <dbReference type="NCBI Taxonomy" id="2795029"/>
    <lineage>
        <taxon>Bacteria</taxon>
        <taxon>Pseudomonadati</taxon>
        <taxon>Pseudomonadota</taxon>
        <taxon>Betaproteobacteria</taxon>
        <taxon>Burkholderiales</taxon>
        <taxon>Sphaerotilaceae</taxon>
        <taxon>Inhella</taxon>
    </lineage>
</organism>
<dbReference type="InterPro" id="IPR015068">
    <property type="entry name" value="DUF1877"/>
</dbReference>
<evidence type="ECO:0000313" key="2">
    <source>
        <dbReference type="Proteomes" id="UP000613266"/>
    </source>
</evidence>
<protein>
    <submittedName>
        <fullName evidence="1">YfbM family protein</fullName>
    </submittedName>
</protein>
<gene>
    <name evidence="1" type="ORF">I7X39_20695</name>
</gene>
<accession>A0A931JAC6</accession>
<reference evidence="1" key="1">
    <citation type="submission" date="2020-12" db="EMBL/GenBank/DDBJ databases">
        <title>The genome sequence of Inhella sp. 1Y17.</title>
        <authorList>
            <person name="Liu Y."/>
        </authorList>
    </citation>
    <scope>NUCLEOTIDE SEQUENCE</scope>
    <source>
        <strain evidence="1">1Y17</strain>
    </source>
</reference>